<dbReference type="OrthoDB" id="9990815at2759"/>
<feature type="region of interest" description="Disordered" evidence="1">
    <location>
        <begin position="1"/>
        <end position="58"/>
    </location>
</feature>
<sequence>MIILSLNSGSRGSRHSSDSGTTSDSGETRDRVFEDLSSPFRSDLEMSPPVTPTTPPLFQKGGYISKELYSAAYNVARELLKHGENICERPGSHNHCLPRCC</sequence>
<reference evidence="2" key="1">
    <citation type="submission" date="2023-01" db="EMBL/GenBank/DDBJ databases">
        <title>Genome assembly of the deep-sea coral Lophelia pertusa.</title>
        <authorList>
            <person name="Herrera S."/>
            <person name="Cordes E."/>
        </authorList>
    </citation>
    <scope>NUCLEOTIDE SEQUENCE</scope>
    <source>
        <strain evidence="2">USNM1676648</strain>
        <tissue evidence="2">Polyp</tissue>
    </source>
</reference>
<proteinExistence type="predicted"/>
<protein>
    <submittedName>
        <fullName evidence="2">FERM, ARHGEF and pleckstrin domain-containing protein 1</fullName>
    </submittedName>
</protein>
<gene>
    <name evidence="2" type="primary">FARP1_3</name>
    <name evidence="2" type="ORF">OS493_025518</name>
</gene>
<dbReference type="Proteomes" id="UP001163046">
    <property type="component" value="Unassembled WGS sequence"/>
</dbReference>
<evidence type="ECO:0000313" key="3">
    <source>
        <dbReference type="Proteomes" id="UP001163046"/>
    </source>
</evidence>
<organism evidence="2 3">
    <name type="scientific">Desmophyllum pertusum</name>
    <dbReference type="NCBI Taxonomy" id="174260"/>
    <lineage>
        <taxon>Eukaryota</taxon>
        <taxon>Metazoa</taxon>
        <taxon>Cnidaria</taxon>
        <taxon>Anthozoa</taxon>
        <taxon>Hexacorallia</taxon>
        <taxon>Scleractinia</taxon>
        <taxon>Caryophylliina</taxon>
        <taxon>Caryophylliidae</taxon>
        <taxon>Desmophyllum</taxon>
    </lineage>
</organism>
<evidence type="ECO:0000313" key="2">
    <source>
        <dbReference type="EMBL" id="KAJ7328118.1"/>
    </source>
</evidence>
<dbReference type="AlphaFoldDB" id="A0A9X0CDS2"/>
<name>A0A9X0CDS2_9CNID</name>
<dbReference type="EMBL" id="MU827798">
    <property type="protein sequence ID" value="KAJ7328118.1"/>
    <property type="molecule type" value="Genomic_DNA"/>
</dbReference>
<keyword evidence="3" id="KW-1185">Reference proteome</keyword>
<accession>A0A9X0CDS2</accession>
<evidence type="ECO:0000256" key="1">
    <source>
        <dbReference type="SAM" id="MobiDB-lite"/>
    </source>
</evidence>
<comment type="caution">
    <text evidence="2">The sequence shown here is derived from an EMBL/GenBank/DDBJ whole genome shotgun (WGS) entry which is preliminary data.</text>
</comment>